<dbReference type="GO" id="GO:0005049">
    <property type="term" value="F:nuclear export signal receptor activity"/>
    <property type="evidence" value="ECO:0007669"/>
    <property type="project" value="InterPro"/>
</dbReference>
<keyword evidence="7" id="KW-0539">Nucleus</keyword>
<dbReference type="GeneID" id="25560790"/>
<evidence type="ECO:0000313" key="9">
    <source>
        <dbReference type="EMBL" id="KNC52190.1"/>
    </source>
</evidence>
<evidence type="ECO:0000256" key="2">
    <source>
        <dbReference type="ARBA" id="ARBA00004496"/>
    </source>
</evidence>
<keyword evidence="6" id="KW-0653">Protein transport</keyword>
<dbReference type="STRING" id="461836.A0A0L0DJ18"/>
<sequence length="1110" mass="123445">MATDEELAAFERLARTAYLDIGAARAEAEAELAPFRTSLETVETSRAVMVRTREPTALLYATQALMWLVPNNWSAFSVHERNGLRSFVLELIYERARELEPYNETFLIALLVRLCKLGWLDESGMNSLVDDVSTFFNTSFAHCVLGMRIYEQLIQEINQQWTGHSPIEHRKYVTAFRDSALSDIYASSLTLLRRLVSGAYGNEDPAAQEALAVNALRVVAECFSFDFIGTLTDDQRAKNSSLQIPDGWRESIEDPDTLQLLFTLYSHAAVYSSKALEVITLFVAVRRSLFSSEDVRLKYLNQHMQFVINVLEHSVALGDEECYHHFCQYISRLKSQFHVTYLVKAPAYEQWIFAVANFSVVSFESIGTSSGSIYHILHFWNAMCMSTTNGGVLTSKLEPLVAGLVEAFVASRLNLVVAVADHQVMDDPLSSPPLLEETLAAFPALGRFHYEAAGRYVLSAFDPLIDQYMGAVQAAHDSGGAPQVLFQLGVLESQLAWLVYLAGGLVSGRTASRKNPDEDMLDGHLAVRVFQLLSTSDQVLSERGQDHASVHLERALLYFMKKFRKAHIGDQALSLSRAYAALGSELNLPDSAAVLRVMIEKICVNLSAWSSNEDLLSMTLSLFMDLVTAPYTSLPLLSKVAAIDYLLHSHGSGELAFLADAGNAGPRKQFYHILGIVIFRDDNIAKFDAFMQCFGEAFASIASALEADDASVLASPQFQHALQALFLDLTGVLTAAKKDNHYRIFFDWIYHDFAPLILALVERYYDNPSVVNPMLVFWADLVNNPSRRIKFPPASPNGILLFKATSKILVAYAAQLLQNGFPAAVEEFAAVRLAAASQAQGPSSDRTAADGDANAEGPSHALAAQLEATFSGIELCLAMLRLSFSGDYCCFGVFDLYDDKALVDAIDCALALVVAIPFELLLLYPTLCSGYYAFLEVLAKTHTRELLRQSEETLGRILLSLKSGLQSFQRRIFTQSCGALEFLTTFQYEMASAGKHPELAEMLQKHLDSQAAAIYPEILEVLASIYLLIDNSRLPQWAVAKPFLNFIVLYSNEFERIKADIVAREPPHRRERIAEAYETLLDDVDSTLDVKNRDRFGRRLAAFCRMIKEV</sequence>
<dbReference type="PANTHER" id="PTHR12596">
    <property type="entry name" value="EXPORTIN 4,7-RELATED"/>
    <property type="match status" value="1"/>
</dbReference>
<evidence type="ECO:0000256" key="1">
    <source>
        <dbReference type="ARBA" id="ARBA00004123"/>
    </source>
</evidence>
<evidence type="ECO:0000256" key="5">
    <source>
        <dbReference type="ARBA" id="ARBA00022490"/>
    </source>
</evidence>
<evidence type="ECO:0000259" key="8">
    <source>
        <dbReference type="Pfam" id="PF25795"/>
    </source>
</evidence>
<dbReference type="Gene3D" id="1.25.10.10">
    <property type="entry name" value="Leucine-rich Repeat Variant"/>
    <property type="match status" value="1"/>
</dbReference>
<dbReference type="RefSeq" id="XP_013762193.1">
    <property type="nucleotide sequence ID" value="XM_013906739.1"/>
</dbReference>
<dbReference type="OrthoDB" id="244158at2759"/>
<dbReference type="Proteomes" id="UP000054408">
    <property type="component" value="Unassembled WGS sequence"/>
</dbReference>
<dbReference type="GO" id="GO:0005643">
    <property type="term" value="C:nuclear pore"/>
    <property type="evidence" value="ECO:0007669"/>
    <property type="project" value="TreeGrafter"/>
</dbReference>
<protein>
    <submittedName>
        <fullName evidence="9">Importin-beta domain-containing protein</fullName>
    </submittedName>
</protein>
<reference evidence="9 10" key="1">
    <citation type="submission" date="2010-05" db="EMBL/GenBank/DDBJ databases">
        <title>The Genome Sequence of Thecamonas trahens ATCC 50062.</title>
        <authorList>
            <consortium name="The Broad Institute Genome Sequencing Platform"/>
            <person name="Russ C."/>
            <person name="Cuomo C."/>
            <person name="Shea T."/>
            <person name="Young S.K."/>
            <person name="Zeng Q."/>
            <person name="Koehrsen M."/>
            <person name="Haas B."/>
            <person name="Borodovsky M."/>
            <person name="Guigo R."/>
            <person name="Alvarado L."/>
            <person name="Berlin A."/>
            <person name="Bochicchio J."/>
            <person name="Borenstein D."/>
            <person name="Chapman S."/>
            <person name="Chen Z."/>
            <person name="Freedman E."/>
            <person name="Gellesch M."/>
            <person name="Goldberg J."/>
            <person name="Griggs A."/>
            <person name="Gujja S."/>
            <person name="Heilman E."/>
            <person name="Heiman D."/>
            <person name="Hepburn T."/>
            <person name="Howarth C."/>
            <person name="Jen D."/>
            <person name="Larson L."/>
            <person name="Mehta T."/>
            <person name="Park D."/>
            <person name="Pearson M."/>
            <person name="Roberts A."/>
            <person name="Saif S."/>
            <person name="Shenoy N."/>
            <person name="Sisk P."/>
            <person name="Stolte C."/>
            <person name="Sykes S."/>
            <person name="Thomson T."/>
            <person name="Walk T."/>
            <person name="White J."/>
            <person name="Yandava C."/>
            <person name="Burger G."/>
            <person name="Gray M.W."/>
            <person name="Holland P.W.H."/>
            <person name="King N."/>
            <person name="Lang F.B.F."/>
            <person name="Roger A.J."/>
            <person name="Ruiz-Trillo I."/>
            <person name="Lander E."/>
            <person name="Nusbaum C."/>
        </authorList>
    </citation>
    <scope>NUCLEOTIDE SEQUENCE [LARGE SCALE GENOMIC DNA]</scope>
    <source>
        <strain evidence="9 10">ATCC 50062</strain>
    </source>
</reference>
<keyword evidence="4" id="KW-0813">Transport</keyword>
<dbReference type="GO" id="GO:0005737">
    <property type="term" value="C:cytoplasm"/>
    <property type="evidence" value="ECO:0007669"/>
    <property type="project" value="UniProtKB-SubCell"/>
</dbReference>
<evidence type="ECO:0000256" key="6">
    <source>
        <dbReference type="ARBA" id="ARBA00022927"/>
    </source>
</evidence>
<dbReference type="Pfam" id="PF25795">
    <property type="entry name" value="TPR_XPO7"/>
    <property type="match status" value="1"/>
</dbReference>
<dbReference type="GO" id="GO:0006611">
    <property type="term" value="P:protein export from nucleus"/>
    <property type="evidence" value="ECO:0007669"/>
    <property type="project" value="TreeGrafter"/>
</dbReference>
<organism evidence="9 10">
    <name type="scientific">Thecamonas trahens ATCC 50062</name>
    <dbReference type="NCBI Taxonomy" id="461836"/>
    <lineage>
        <taxon>Eukaryota</taxon>
        <taxon>Apusozoa</taxon>
        <taxon>Apusomonadida</taxon>
        <taxon>Apusomonadidae</taxon>
        <taxon>Thecamonas</taxon>
    </lineage>
</organism>
<name>A0A0L0DJ18_THETB</name>
<evidence type="ECO:0000256" key="3">
    <source>
        <dbReference type="ARBA" id="ARBA00009466"/>
    </source>
</evidence>
<dbReference type="AlphaFoldDB" id="A0A0L0DJ18"/>
<gene>
    <name evidence="9" type="ORF">AMSG_01016</name>
</gene>
<accession>A0A0L0DJ18</accession>
<keyword evidence="10" id="KW-1185">Reference proteome</keyword>
<dbReference type="OMA" id="DCFHELC"/>
<keyword evidence="5" id="KW-0963">Cytoplasm</keyword>
<dbReference type="SUPFAM" id="SSF48371">
    <property type="entry name" value="ARM repeat"/>
    <property type="match status" value="1"/>
</dbReference>
<dbReference type="InterPro" id="IPR011989">
    <property type="entry name" value="ARM-like"/>
</dbReference>
<evidence type="ECO:0000256" key="4">
    <source>
        <dbReference type="ARBA" id="ARBA00022448"/>
    </source>
</evidence>
<dbReference type="EMBL" id="GL349436">
    <property type="protein sequence ID" value="KNC52190.1"/>
    <property type="molecule type" value="Genomic_DNA"/>
</dbReference>
<comment type="subcellular location">
    <subcellularLocation>
        <location evidence="2">Cytoplasm</location>
    </subcellularLocation>
    <subcellularLocation>
        <location evidence="1">Nucleus</location>
    </subcellularLocation>
</comment>
<dbReference type="eggNOG" id="KOG1410">
    <property type="taxonomic scope" value="Eukaryota"/>
</dbReference>
<proteinExistence type="inferred from homology"/>
<evidence type="ECO:0000313" key="10">
    <source>
        <dbReference type="Proteomes" id="UP000054408"/>
    </source>
</evidence>
<dbReference type="InterPro" id="IPR044189">
    <property type="entry name" value="XPO4/7-like"/>
</dbReference>
<dbReference type="InterPro" id="IPR016024">
    <property type="entry name" value="ARM-type_fold"/>
</dbReference>
<feature type="domain" description="Exportin-7/Ran-binding protein 17 TPR repeats" evidence="8">
    <location>
        <begin position="417"/>
        <end position="663"/>
    </location>
</feature>
<dbReference type="InterPro" id="IPR057947">
    <property type="entry name" value="TPR_XPO7/RBP17"/>
</dbReference>
<comment type="similarity">
    <text evidence="3">Belongs to the exportin family.</text>
</comment>
<evidence type="ECO:0000256" key="7">
    <source>
        <dbReference type="ARBA" id="ARBA00023242"/>
    </source>
</evidence>
<dbReference type="PANTHER" id="PTHR12596:SF2">
    <property type="entry name" value="EXPORTIN-7 ISOFORM X1"/>
    <property type="match status" value="1"/>
</dbReference>